<dbReference type="SUPFAM" id="SSF51230">
    <property type="entry name" value="Single hybrid motif"/>
    <property type="match status" value="1"/>
</dbReference>
<dbReference type="SMART" id="SM00878">
    <property type="entry name" value="Biotin_carb_C"/>
    <property type="match status" value="1"/>
</dbReference>
<dbReference type="Pfam" id="PF21139">
    <property type="entry name" value="BT_MCC_alpha"/>
    <property type="match status" value="1"/>
</dbReference>
<dbReference type="Gene3D" id="3.30.470.20">
    <property type="entry name" value="ATP-grasp fold, B domain"/>
    <property type="match status" value="1"/>
</dbReference>
<keyword evidence="6" id="KW-0092">Biotin</keyword>
<dbReference type="CDD" id="cd06850">
    <property type="entry name" value="biotinyl_domain"/>
    <property type="match status" value="1"/>
</dbReference>
<comment type="pathway">
    <text evidence="7">Amino-acid degradation; L-leucine degradation.</text>
</comment>
<proteinExistence type="predicted"/>
<keyword evidence="13" id="KW-1185">Reference proteome</keyword>
<dbReference type="PROSITE" id="PS00866">
    <property type="entry name" value="CPSASE_1"/>
    <property type="match status" value="1"/>
</dbReference>
<dbReference type="Pfam" id="PF02785">
    <property type="entry name" value="Biotin_carb_C"/>
    <property type="match status" value="1"/>
</dbReference>
<dbReference type="SUPFAM" id="SSF56059">
    <property type="entry name" value="Glutathione synthetase ATP-binding domain-like"/>
    <property type="match status" value="1"/>
</dbReference>
<protein>
    <recommendedName>
        <fullName evidence="2">biotin carboxylase</fullName>
        <ecNumber evidence="2">6.3.4.14</ecNumber>
    </recommendedName>
</protein>
<keyword evidence="5 8" id="KW-0067">ATP-binding</keyword>
<dbReference type="PROSITE" id="PS00867">
    <property type="entry name" value="CPSASE_2"/>
    <property type="match status" value="1"/>
</dbReference>
<dbReference type="EMBL" id="CP020809">
    <property type="protein sequence ID" value="ART69055.1"/>
    <property type="molecule type" value="Genomic_DNA"/>
</dbReference>
<evidence type="ECO:0000256" key="1">
    <source>
        <dbReference type="ARBA" id="ARBA00001953"/>
    </source>
</evidence>
<evidence type="ECO:0000256" key="6">
    <source>
        <dbReference type="ARBA" id="ARBA00023267"/>
    </source>
</evidence>
<keyword evidence="4 8" id="KW-0547">Nucleotide-binding</keyword>
<dbReference type="InterPro" id="IPR016185">
    <property type="entry name" value="PreATP-grasp_dom_sf"/>
</dbReference>
<reference evidence="12 13" key="1">
    <citation type="submission" date="2017-04" db="EMBL/GenBank/DDBJ databases">
        <title>Whole Genome Sequence of 1,4-Dioxane Degrading Bacterium Mycobacterium dioxanotrophicus PH-06.</title>
        <authorList>
            <person name="He Y."/>
        </authorList>
    </citation>
    <scope>NUCLEOTIDE SEQUENCE [LARGE SCALE GENOMIC DNA]</scope>
    <source>
        <strain evidence="12 13">PH-06</strain>
    </source>
</reference>
<organism evidence="12 13">
    <name type="scientific">Mycobacterium dioxanotrophicus</name>
    <dbReference type="NCBI Taxonomy" id="482462"/>
    <lineage>
        <taxon>Bacteria</taxon>
        <taxon>Bacillati</taxon>
        <taxon>Actinomycetota</taxon>
        <taxon>Actinomycetes</taxon>
        <taxon>Mycobacteriales</taxon>
        <taxon>Mycobacteriaceae</taxon>
        <taxon>Mycobacterium</taxon>
    </lineage>
</organism>
<dbReference type="Gene3D" id="2.40.50.100">
    <property type="match status" value="1"/>
</dbReference>
<evidence type="ECO:0000256" key="8">
    <source>
        <dbReference type="PROSITE-ProRule" id="PRU00409"/>
    </source>
</evidence>
<dbReference type="InterPro" id="IPR011764">
    <property type="entry name" value="Biotin_carboxylation_dom"/>
</dbReference>
<dbReference type="InterPro" id="IPR011761">
    <property type="entry name" value="ATP-grasp"/>
</dbReference>
<dbReference type="OrthoDB" id="9760256at2"/>
<dbReference type="EC" id="6.3.4.14" evidence="2"/>
<dbReference type="RefSeq" id="WP_087075829.1">
    <property type="nucleotide sequence ID" value="NZ_CP020809.1"/>
</dbReference>
<dbReference type="KEGG" id="mdx:BTO20_11075"/>
<feature type="domain" description="Lipoyl-binding" evidence="9">
    <location>
        <begin position="585"/>
        <end position="655"/>
    </location>
</feature>
<dbReference type="Pfam" id="PF00364">
    <property type="entry name" value="Biotin_lipoyl"/>
    <property type="match status" value="1"/>
</dbReference>
<dbReference type="FunFam" id="3.40.50.20:FF:000010">
    <property type="entry name" value="Propionyl-CoA carboxylase subunit alpha"/>
    <property type="match status" value="1"/>
</dbReference>
<dbReference type="InterPro" id="IPR011053">
    <property type="entry name" value="Single_hybrid_motif"/>
</dbReference>
<dbReference type="GO" id="GO:0004075">
    <property type="term" value="F:biotin carboxylase activity"/>
    <property type="evidence" value="ECO:0007669"/>
    <property type="project" value="UniProtKB-EC"/>
</dbReference>
<dbReference type="AlphaFoldDB" id="A0A1Y0C1S7"/>
<evidence type="ECO:0000259" key="11">
    <source>
        <dbReference type="PROSITE" id="PS50979"/>
    </source>
</evidence>
<dbReference type="SUPFAM" id="SSF52440">
    <property type="entry name" value="PreATP-grasp domain"/>
    <property type="match status" value="1"/>
</dbReference>
<dbReference type="GO" id="GO:0005524">
    <property type="term" value="F:ATP binding"/>
    <property type="evidence" value="ECO:0007669"/>
    <property type="project" value="UniProtKB-UniRule"/>
</dbReference>
<name>A0A1Y0C1S7_9MYCO</name>
<dbReference type="InterPro" id="IPR005482">
    <property type="entry name" value="Biotin_COase_C"/>
</dbReference>
<sequence>MTTFDTVLVANRGEIAVRVIRTLREMGIRSVAVFSEADAGARHVLEADVAVCIGPAAARQSYLDIAAVVDAARRTGAQAVHPGYGFLSENAEFAAALQAADIVFIGPPATAIATMGDKIAAKAAVSAFGVPVVPGISRPGLTDDDLIGGAPDVGFPVLVKPSAGGGGKGMRVVHEAAELPGALASARREAAAAFGDDTLFLERFVLRPRHIEVQVLADGHGNVIHLGERECSLQRRHQKVIEEAPSPLLDPATRARIGAAACDTARSVDYTGAGTVEFIVSADKPDEFFFMEMNTRLQVEHPVTEMVTGIDLVEQQIRVAAGDKLMLSQDDIVMTGHAVEARVYAEDPANGFLPTGGPVLGLSEPTGAGVRVDSGLTAGTVVGSDYDPMLAKVIAHGDDRAAALHTLDRALADTAVLGVTTNTEFLRFLLADPDVVAGRLDTGLLDRRAPDFTPAAVGDEQMIAAAAYLWLRHWSEAGDSLWQVPSGWRVGGRAAAAFRLQTSGRTDHVYLTGTPDRATATVENGGNHTVSAAFDGGLLAVTLDGLRTEYLVAATDGRLWLTGGGRVWTVEEVREAPVRPDDEHSGDAELTSPMPGSVVAVGVNHSDAVVAGAMVVTVEAMKMEHALTAPVDGTVELLVAVGDQVKVGQPLARITAAIEEAQS</sequence>
<evidence type="ECO:0000313" key="13">
    <source>
        <dbReference type="Proteomes" id="UP000195331"/>
    </source>
</evidence>
<comment type="cofactor">
    <cofactor evidence="1">
        <name>biotin</name>
        <dbReference type="ChEBI" id="CHEBI:57586"/>
    </cofactor>
</comment>
<dbReference type="InterPro" id="IPR011054">
    <property type="entry name" value="Rudment_hybrid_motif"/>
</dbReference>
<evidence type="ECO:0000256" key="3">
    <source>
        <dbReference type="ARBA" id="ARBA00022598"/>
    </source>
</evidence>
<dbReference type="Gene3D" id="3.30.700.40">
    <property type="match status" value="1"/>
</dbReference>
<feature type="domain" description="ATP-grasp" evidence="10">
    <location>
        <begin position="122"/>
        <end position="321"/>
    </location>
</feature>
<dbReference type="InterPro" id="IPR005479">
    <property type="entry name" value="CPAse_ATP-bd"/>
</dbReference>
<feature type="domain" description="Biotin carboxylation" evidence="11">
    <location>
        <begin position="3"/>
        <end position="450"/>
    </location>
</feature>
<dbReference type="PANTHER" id="PTHR18866">
    <property type="entry name" value="CARBOXYLASE:PYRUVATE/ACETYL-COA/PROPIONYL-COA CARBOXYLASE"/>
    <property type="match status" value="1"/>
</dbReference>
<accession>A0A1Y0C1S7</accession>
<evidence type="ECO:0000313" key="12">
    <source>
        <dbReference type="EMBL" id="ART69055.1"/>
    </source>
</evidence>
<dbReference type="PANTHER" id="PTHR18866:SF33">
    <property type="entry name" value="METHYLCROTONOYL-COA CARBOXYLASE SUBUNIT ALPHA, MITOCHONDRIAL-RELATED"/>
    <property type="match status" value="1"/>
</dbReference>
<dbReference type="NCBIfam" id="NF006367">
    <property type="entry name" value="PRK08591.1"/>
    <property type="match status" value="1"/>
</dbReference>
<dbReference type="Pfam" id="PF02786">
    <property type="entry name" value="CPSase_L_D2"/>
    <property type="match status" value="1"/>
</dbReference>
<dbReference type="InterPro" id="IPR050856">
    <property type="entry name" value="Biotin_carboxylase_complex"/>
</dbReference>
<dbReference type="PROSITE" id="PS50979">
    <property type="entry name" value="BC"/>
    <property type="match status" value="1"/>
</dbReference>
<dbReference type="PROSITE" id="PS50968">
    <property type="entry name" value="BIOTINYL_LIPOYL"/>
    <property type="match status" value="1"/>
</dbReference>
<evidence type="ECO:0000256" key="2">
    <source>
        <dbReference type="ARBA" id="ARBA00013263"/>
    </source>
</evidence>
<dbReference type="GO" id="GO:0046872">
    <property type="term" value="F:metal ion binding"/>
    <property type="evidence" value="ECO:0007669"/>
    <property type="project" value="InterPro"/>
</dbReference>
<dbReference type="Pfam" id="PF00289">
    <property type="entry name" value="Biotin_carb_N"/>
    <property type="match status" value="1"/>
</dbReference>
<keyword evidence="3" id="KW-0436">Ligase</keyword>
<dbReference type="PROSITE" id="PS50975">
    <property type="entry name" value="ATP_GRASP"/>
    <property type="match status" value="1"/>
</dbReference>
<evidence type="ECO:0000256" key="7">
    <source>
        <dbReference type="ARBA" id="ARBA00046317"/>
    </source>
</evidence>
<evidence type="ECO:0000256" key="5">
    <source>
        <dbReference type="ARBA" id="ARBA00022840"/>
    </source>
</evidence>
<evidence type="ECO:0000259" key="10">
    <source>
        <dbReference type="PROSITE" id="PS50975"/>
    </source>
</evidence>
<dbReference type="FunFam" id="3.30.470.20:FF:000028">
    <property type="entry name" value="Methylcrotonoyl-CoA carboxylase subunit alpha, mitochondrial"/>
    <property type="match status" value="1"/>
</dbReference>
<evidence type="ECO:0000256" key="4">
    <source>
        <dbReference type="ARBA" id="ARBA00022741"/>
    </source>
</evidence>
<gene>
    <name evidence="12" type="ORF">BTO20_11075</name>
</gene>
<dbReference type="Proteomes" id="UP000195331">
    <property type="component" value="Chromosome"/>
</dbReference>
<evidence type="ECO:0000259" key="9">
    <source>
        <dbReference type="PROSITE" id="PS50968"/>
    </source>
</evidence>
<dbReference type="SUPFAM" id="SSF51246">
    <property type="entry name" value="Rudiment single hybrid motif"/>
    <property type="match status" value="1"/>
</dbReference>
<dbReference type="InterPro" id="IPR000089">
    <property type="entry name" value="Biotin_lipoyl"/>
</dbReference>
<dbReference type="InterPro" id="IPR048429">
    <property type="entry name" value="MCC_alpha_BT"/>
</dbReference>
<dbReference type="InterPro" id="IPR005481">
    <property type="entry name" value="BC-like_N"/>
</dbReference>